<keyword evidence="1" id="KW-0472">Membrane</keyword>
<proteinExistence type="predicted"/>
<sequence length="140" mass="14771">MLQSLQTLSNGIALITCAMAIGASWVASIASPNCSFDKLTGARADTHVRELLYRTATPIAGMLLVSGALFLLATSWIAGTVALVSCFGFFSTRMMLAPKEGKNPKGVRTRRKEQRGSSVMLSLMFTVAAVAAVVLGLFGL</sequence>
<evidence type="ECO:0000313" key="3">
    <source>
        <dbReference type="Proteomes" id="UP000027100"/>
    </source>
</evidence>
<protein>
    <submittedName>
        <fullName evidence="2">Uncharacterized protein</fullName>
    </submittedName>
</protein>
<dbReference type="AlphaFoldDB" id="A0A062VDZ7"/>
<name>A0A062VDZ7_9PROT</name>
<dbReference type="OrthoDB" id="7619986at2"/>
<feature type="transmembrane region" description="Helical" evidence="1">
    <location>
        <begin position="12"/>
        <end position="30"/>
    </location>
</feature>
<evidence type="ECO:0000256" key="1">
    <source>
        <dbReference type="SAM" id="Phobius"/>
    </source>
</evidence>
<gene>
    <name evidence="2" type="ORF">HPO_10075</name>
</gene>
<dbReference type="PATRIC" id="fig|1280954.3.peg.2040"/>
<evidence type="ECO:0000313" key="2">
    <source>
        <dbReference type="EMBL" id="KCZ98552.1"/>
    </source>
</evidence>
<feature type="transmembrane region" description="Helical" evidence="1">
    <location>
        <begin position="76"/>
        <end position="96"/>
    </location>
</feature>
<organism evidence="2 3">
    <name type="scientific">Hyphomonas polymorpha PS728</name>
    <dbReference type="NCBI Taxonomy" id="1280954"/>
    <lineage>
        <taxon>Bacteria</taxon>
        <taxon>Pseudomonadati</taxon>
        <taxon>Pseudomonadota</taxon>
        <taxon>Alphaproteobacteria</taxon>
        <taxon>Hyphomonadales</taxon>
        <taxon>Hyphomonadaceae</taxon>
        <taxon>Hyphomonas</taxon>
    </lineage>
</organism>
<dbReference type="EMBL" id="ARYM01000010">
    <property type="protein sequence ID" value="KCZ98552.1"/>
    <property type="molecule type" value="Genomic_DNA"/>
</dbReference>
<feature type="transmembrane region" description="Helical" evidence="1">
    <location>
        <begin position="117"/>
        <end position="138"/>
    </location>
</feature>
<dbReference type="RefSeq" id="WP_035597895.1">
    <property type="nucleotide sequence ID" value="NZ_ARYM01000010.1"/>
</dbReference>
<comment type="caution">
    <text evidence="2">The sequence shown here is derived from an EMBL/GenBank/DDBJ whole genome shotgun (WGS) entry which is preliminary data.</text>
</comment>
<keyword evidence="1" id="KW-0812">Transmembrane</keyword>
<keyword evidence="1" id="KW-1133">Transmembrane helix</keyword>
<reference evidence="2 3" key="1">
    <citation type="journal article" date="2014" name="Antonie Van Leeuwenhoek">
        <title>Hyphomonas beringensis sp. nov. and Hyphomonas chukchiensis sp. nov., isolated from surface seawater of the Bering Sea and Chukchi Sea.</title>
        <authorList>
            <person name="Li C."/>
            <person name="Lai Q."/>
            <person name="Li G."/>
            <person name="Dong C."/>
            <person name="Wang J."/>
            <person name="Liao Y."/>
            <person name="Shao Z."/>
        </authorList>
    </citation>
    <scope>NUCLEOTIDE SEQUENCE [LARGE SCALE GENOMIC DNA]</scope>
    <source>
        <strain evidence="2 3">PS728</strain>
    </source>
</reference>
<dbReference type="Proteomes" id="UP000027100">
    <property type="component" value="Unassembled WGS sequence"/>
</dbReference>
<keyword evidence="3" id="KW-1185">Reference proteome</keyword>
<accession>A0A062VDZ7</accession>